<dbReference type="GO" id="GO:0046872">
    <property type="term" value="F:metal ion binding"/>
    <property type="evidence" value="ECO:0007669"/>
    <property type="project" value="UniProtKB-KW"/>
</dbReference>
<proteinExistence type="inferred from homology"/>
<gene>
    <name evidence="6" type="ORF">H010_20049</name>
</gene>
<evidence type="ECO:0000256" key="2">
    <source>
        <dbReference type="ARBA" id="ARBA00023008"/>
    </source>
</evidence>
<comment type="similarity">
    <text evidence="1">Belongs to the SCO1/2 family.</text>
</comment>
<evidence type="ECO:0000256" key="3">
    <source>
        <dbReference type="PIRSR" id="PIRSR603782-1"/>
    </source>
</evidence>
<dbReference type="Proteomes" id="UP001152876">
    <property type="component" value="Unassembled WGS sequence"/>
</dbReference>
<dbReference type="OrthoDB" id="9790194at2"/>
<dbReference type="Gene3D" id="3.40.30.10">
    <property type="entry name" value="Glutaredoxin"/>
    <property type="match status" value="1"/>
</dbReference>
<dbReference type="InterPro" id="IPR003782">
    <property type="entry name" value="SCO1/SenC"/>
</dbReference>
<evidence type="ECO:0000313" key="6">
    <source>
        <dbReference type="EMBL" id="MDG5977560.1"/>
    </source>
</evidence>
<comment type="caution">
    <text evidence="6">The sequence shown here is derived from an EMBL/GenBank/DDBJ whole genome shotgun (WGS) entry which is preliminary data.</text>
</comment>
<feature type="domain" description="Thioredoxin" evidence="5">
    <location>
        <begin position="39"/>
        <end position="213"/>
    </location>
</feature>
<evidence type="ECO:0000256" key="1">
    <source>
        <dbReference type="ARBA" id="ARBA00010996"/>
    </source>
</evidence>
<keyword evidence="2 3" id="KW-0186">Copper</keyword>
<dbReference type="PROSITE" id="PS51352">
    <property type="entry name" value="THIOREDOXIN_2"/>
    <property type="match status" value="1"/>
</dbReference>
<dbReference type="InterPro" id="IPR036249">
    <property type="entry name" value="Thioredoxin-like_sf"/>
</dbReference>
<dbReference type="AlphaFoldDB" id="A0A9X4NTA1"/>
<sequence length="217" mass="23694">MPRFPVSRAGAPADPRRRAATLWLGGLALGGLLAGCDQTPLGAPTPVFKGIDISGAAYGRQFALTDFNGQSRTLADYRGQVVMLYFGFVQCPDVCPTALTRAAAVKQQLGADAAQLQVIFVTVDPERDTPELLRDYMAAFDPSFMALTGSPAQIKAVADEFRVYYKKVPTGNTYTMDHTALSYLFDREGRIRVVLRHEQTADDYTADIRQLLAEKPA</sequence>
<dbReference type="Pfam" id="PF02630">
    <property type="entry name" value="SCO1-SenC"/>
    <property type="match status" value="1"/>
</dbReference>
<keyword evidence="7" id="KW-1185">Reference proteome</keyword>
<reference evidence="6" key="1">
    <citation type="submission" date="2013-01" db="EMBL/GenBank/DDBJ databases">
        <title>Genome draft of Hydrogenophaga taeniospiralis 2K1.</title>
        <authorList>
            <person name="Gomila M."/>
            <person name="Lalucat J."/>
        </authorList>
    </citation>
    <scope>NUCLEOTIDE SEQUENCE</scope>
    <source>
        <strain evidence="6">CCUG 15921</strain>
    </source>
</reference>
<evidence type="ECO:0000256" key="4">
    <source>
        <dbReference type="PIRSR" id="PIRSR603782-2"/>
    </source>
</evidence>
<keyword evidence="4" id="KW-1015">Disulfide bond</keyword>
<organism evidence="6 7">
    <name type="scientific">Hydrogenophaga taeniospiralis CCUG 15921</name>
    <dbReference type="NCBI Taxonomy" id="1281780"/>
    <lineage>
        <taxon>Bacteria</taxon>
        <taxon>Pseudomonadati</taxon>
        <taxon>Pseudomonadota</taxon>
        <taxon>Betaproteobacteria</taxon>
        <taxon>Burkholderiales</taxon>
        <taxon>Comamonadaceae</taxon>
        <taxon>Hydrogenophaga</taxon>
    </lineage>
</organism>
<accession>A0A9X4NTA1</accession>
<protein>
    <submittedName>
        <fullName evidence="6">Electron transport protein SCO1/SenC</fullName>
    </submittedName>
</protein>
<feature type="binding site" evidence="3">
    <location>
        <position position="91"/>
    </location>
    <ligand>
        <name>Cu cation</name>
        <dbReference type="ChEBI" id="CHEBI:23378"/>
    </ligand>
</feature>
<dbReference type="SUPFAM" id="SSF52833">
    <property type="entry name" value="Thioredoxin-like"/>
    <property type="match status" value="1"/>
</dbReference>
<dbReference type="RefSeq" id="WP_068167255.1">
    <property type="nucleotide sequence ID" value="NZ_AOGK01000022.1"/>
</dbReference>
<dbReference type="PANTHER" id="PTHR12151:SF25">
    <property type="entry name" value="LINALOOL DEHYDRATASE_ISOMERASE DOMAIN-CONTAINING PROTEIN"/>
    <property type="match status" value="1"/>
</dbReference>
<name>A0A9X4NTA1_9BURK</name>
<dbReference type="PANTHER" id="PTHR12151">
    <property type="entry name" value="ELECTRON TRANSPORT PROTIN SCO1/SENC FAMILY MEMBER"/>
    <property type="match status" value="1"/>
</dbReference>
<keyword evidence="3" id="KW-0479">Metal-binding</keyword>
<dbReference type="EMBL" id="AOGK01000022">
    <property type="protein sequence ID" value="MDG5977560.1"/>
    <property type="molecule type" value="Genomic_DNA"/>
</dbReference>
<dbReference type="InterPro" id="IPR013766">
    <property type="entry name" value="Thioredoxin_domain"/>
</dbReference>
<feature type="disulfide bond" description="Redox-active" evidence="4">
    <location>
        <begin position="91"/>
        <end position="95"/>
    </location>
</feature>
<evidence type="ECO:0000259" key="5">
    <source>
        <dbReference type="PROSITE" id="PS51352"/>
    </source>
</evidence>
<evidence type="ECO:0000313" key="7">
    <source>
        <dbReference type="Proteomes" id="UP001152876"/>
    </source>
</evidence>
<dbReference type="FunFam" id="3.40.30.10:FF:000013">
    <property type="entry name" value="Blast:Protein SCO1 homolog, mitochondrial"/>
    <property type="match status" value="1"/>
</dbReference>
<dbReference type="CDD" id="cd02968">
    <property type="entry name" value="SCO"/>
    <property type="match status" value="1"/>
</dbReference>
<feature type="binding site" evidence="3">
    <location>
        <position position="178"/>
    </location>
    <ligand>
        <name>Cu cation</name>
        <dbReference type="ChEBI" id="CHEBI:23378"/>
    </ligand>
</feature>
<feature type="binding site" evidence="3">
    <location>
        <position position="95"/>
    </location>
    <ligand>
        <name>Cu cation</name>
        <dbReference type="ChEBI" id="CHEBI:23378"/>
    </ligand>
</feature>